<evidence type="ECO:0000256" key="1">
    <source>
        <dbReference type="ARBA" id="ARBA00004613"/>
    </source>
</evidence>
<keyword evidence="2" id="KW-0732">Signal</keyword>
<evidence type="ECO:0000256" key="2">
    <source>
        <dbReference type="ARBA" id="ARBA00022729"/>
    </source>
</evidence>
<organism evidence="4 5">
    <name type="scientific">Desulfurobacterium pacificum</name>
    <dbReference type="NCBI Taxonomy" id="240166"/>
    <lineage>
        <taxon>Bacteria</taxon>
        <taxon>Pseudomonadati</taxon>
        <taxon>Aquificota</taxon>
        <taxon>Aquificia</taxon>
        <taxon>Desulfurobacteriales</taxon>
        <taxon>Desulfurobacteriaceae</taxon>
        <taxon>Desulfurobacterium</taxon>
    </lineage>
</organism>
<proteinExistence type="predicted"/>
<protein>
    <submittedName>
        <fullName evidence="4">Polysaccharide deacetylase</fullName>
    </submittedName>
</protein>
<sequence>MKDVVFFLHRVYPDGKKKRDDISLDSFVKALKLIKSRFKVVPLQALFEEKSKERRAAITFDDGYTDNFVYAYPVLKKMKIPAHLFLSSSRIRKSGVRKTLFDYWNGNASFSELCQPVSMYFAHEDFIKNGSSEEFLSWEELEKMKDVFSYGAHGVNHFSYPYSSEIKDFFSGEKVPWQLYLYHNPPFVGQPIFPTRSALDVKRFLPSKELLDFCKNFKKEGNWKESLRSEIEKRGINLGEFETEENARVRIRDEMLKSKRDIESNLGIKVNTFAWPFGHYSEFSKPIAAEVFDYVFTIKKGFITESSDPKELPRVSIGKDLFTLIGRLITFSTDLGFKVYRTFKRGKVL</sequence>
<comment type="subcellular location">
    <subcellularLocation>
        <location evidence="1">Secreted</location>
    </subcellularLocation>
</comment>
<dbReference type="InterPro" id="IPR051398">
    <property type="entry name" value="Polysacch_Deacetylase"/>
</dbReference>
<feature type="domain" description="NodB homology" evidence="3">
    <location>
        <begin position="50"/>
        <end position="160"/>
    </location>
</feature>
<keyword evidence="5" id="KW-1185">Reference proteome</keyword>
<dbReference type="PANTHER" id="PTHR34216">
    <property type="match status" value="1"/>
</dbReference>
<dbReference type="InterPro" id="IPR011330">
    <property type="entry name" value="Glyco_hydro/deAcase_b/a-brl"/>
</dbReference>
<dbReference type="Proteomes" id="UP001157911">
    <property type="component" value="Unassembled WGS sequence"/>
</dbReference>
<evidence type="ECO:0000313" key="4">
    <source>
        <dbReference type="EMBL" id="SMP11983.1"/>
    </source>
</evidence>
<evidence type="ECO:0000313" key="5">
    <source>
        <dbReference type="Proteomes" id="UP001157911"/>
    </source>
</evidence>
<dbReference type="PANTHER" id="PTHR34216:SF3">
    <property type="entry name" value="POLY-BETA-1,6-N-ACETYL-D-GLUCOSAMINE N-DEACETYLASE"/>
    <property type="match status" value="1"/>
</dbReference>
<gene>
    <name evidence="4" type="ORF">SAMN06265339_1008</name>
</gene>
<dbReference type="EMBL" id="FXUB01000002">
    <property type="protein sequence ID" value="SMP11983.1"/>
    <property type="molecule type" value="Genomic_DNA"/>
</dbReference>
<name>A0ABY1NKK3_9BACT</name>
<dbReference type="Gene3D" id="3.20.20.370">
    <property type="entry name" value="Glycoside hydrolase/deacetylase"/>
    <property type="match status" value="1"/>
</dbReference>
<reference evidence="4 5" key="1">
    <citation type="submission" date="2017-05" db="EMBL/GenBank/DDBJ databases">
        <authorList>
            <person name="Varghese N."/>
            <person name="Submissions S."/>
        </authorList>
    </citation>
    <scope>NUCLEOTIDE SEQUENCE [LARGE SCALE GENOMIC DNA]</scope>
    <source>
        <strain evidence="4 5">DSM 15522</strain>
    </source>
</reference>
<dbReference type="CDD" id="cd10969">
    <property type="entry name" value="CE4_Ecf1_like_5s"/>
    <property type="match status" value="1"/>
</dbReference>
<accession>A0ABY1NKK3</accession>
<dbReference type="RefSeq" id="WP_283400488.1">
    <property type="nucleotide sequence ID" value="NZ_FXUB01000002.1"/>
</dbReference>
<dbReference type="InterPro" id="IPR002509">
    <property type="entry name" value="NODB_dom"/>
</dbReference>
<dbReference type="Pfam" id="PF01522">
    <property type="entry name" value="Polysacc_deac_1"/>
    <property type="match status" value="1"/>
</dbReference>
<evidence type="ECO:0000259" key="3">
    <source>
        <dbReference type="Pfam" id="PF01522"/>
    </source>
</evidence>
<comment type="caution">
    <text evidence="4">The sequence shown here is derived from an EMBL/GenBank/DDBJ whole genome shotgun (WGS) entry which is preliminary data.</text>
</comment>
<dbReference type="SUPFAM" id="SSF88713">
    <property type="entry name" value="Glycoside hydrolase/deacetylase"/>
    <property type="match status" value="1"/>
</dbReference>